<keyword evidence="4" id="KW-1185">Reference proteome</keyword>
<dbReference type="SMART" id="SM00695">
    <property type="entry name" value="DUSP"/>
    <property type="match status" value="1"/>
</dbReference>
<dbReference type="Proteomes" id="UP000243579">
    <property type="component" value="Unassembled WGS sequence"/>
</dbReference>
<evidence type="ECO:0000313" key="3">
    <source>
        <dbReference type="EMBL" id="OQR85802.1"/>
    </source>
</evidence>
<dbReference type="SUPFAM" id="SSF49562">
    <property type="entry name" value="C2 domain (Calcium/lipid-binding domain, CaLB)"/>
    <property type="match status" value="1"/>
</dbReference>
<organism evidence="3 4">
    <name type="scientific">Achlya hypogyna</name>
    <name type="common">Oomycete</name>
    <name type="synonym">Protoachlya hypogyna</name>
    <dbReference type="NCBI Taxonomy" id="1202772"/>
    <lineage>
        <taxon>Eukaryota</taxon>
        <taxon>Sar</taxon>
        <taxon>Stramenopiles</taxon>
        <taxon>Oomycota</taxon>
        <taxon>Saprolegniomycetes</taxon>
        <taxon>Saprolegniales</taxon>
        <taxon>Achlyaceae</taxon>
        <taxon>Achlya</taxon>
    </lineage>
</organism>
<proteinExistence type="predicted"/>
<dbReference type="Pfam" id="PF00168">
    <property type="entry name" value="C2"/>
    <property type="match status" value="1"/>
</dbReference>
<reference evidence="3 4" key="1">
    <citation type="journal article" date="2014" name="Genome Biol. Evol.">
        <title>The secreted proteins of Achlya hypogyna and Thraustotheca clavata identify the ancestral oomycete secretome and reveal gene acquisitions by horizontal gene transfer.</title>
        <authorList>
            <person name="Misner I."/>
            <person name="Blouin N."/>
            <person name="Leonard G."/>
            <person name="Richards T.A."/>
            <person name="Lane C.E."/>
        </authorList>
    </citation>
    <scope>NUCLEOTIDE SEQUENCE [LARGE SCALE GENOMIC DNA]</scope>
    <source>
        <strain evidence="3 4">ATCC 48635</strain>
    </source>
</reference>
<dbReference type="GO" id="GO:0004843">
    <property type="term" value="F:cysteine-type deubiquitinase activity"/>
    <property type="evidence" value="ECO:0007669"/>
    <property type="project" value="InterPro"/>
</dbReference>
<dbReference type="PROSITE" id="PS51283">
    <property type="entry name" value="DUSP"/>
    <property type="match status" value="1"/>
</dbReference>
<dbReference type="OrthoDB" id="73004at2759"/>
<feature type="domain" description="DUSP" evidence="2">
    <location>
        <begin position="218"/>
        <end position="323"/>
    </location>
</feature>
<gene>
    <name evidence="3" type="ORF">ACHHYP_11337</name>
</gene>
<evidence type="ECO:0000259" key="1">
    <source>
        <dbReference type="PROSITE" id="PS50004"/>
    </source>
</evidence>
<comment type="caution">
    <text evidence="3">The sequence shown here is derived from an EMBL/GenBank/DDBJ whole genome shotgun (WGS) entry which is preliminary data.</text>
</comment>
<dbReference type="Gene3D" id="3.30.2230.10">
    <property type="entry name" value="DUSP-like"/>
    <property type="match status" value="1"/>
</dbReference>
<protein>
    <recommendedName>
        <fullName evidence="5">DUSP domain-containing protein</fullName>
    </recommendedName>
</protein>
<evidence type="ECO:0000259" key="2">
    <source>
        <dbReference type="PROSITE" id="PS51283"/>
    </source>
</evidence>
<accession>A0A1V9YJB1</accession>
<dbReference type="Pfam" id="PF06337">
    <property type="entry name" value="DUSP"/>
    <property type="match status" value="1"/>
</dbReference>
<dbReference type="Gene3D" id="2.60.40.150">
    <property type="entry name" value="C2 domain"/>
    <property type="match status" value="1"/>
</dbReference>
<dbReference type="SMART" id="SM00239">
    <property type="entry name" value="C2"/>
    <property type="match status" value="1"/>
</dbReference>
<dbReference type="AlphaFoldDB" id="A0A1V9YJB1"/>
<dbReference type="EMBL" id="JNBR01001584">
    <property type="protein sequence ID" value="OQR85802.1"/>
    <property type="molecule type" value="Genomic_DNA"/>
</dbReference>
<evidence type="ECO:0008006" key="5">
    <source>
        <dbReference type="Google" id="ProtNLM"/>
    </source>
</evidence>
<feature type="domain" description="C2" evidence="1">
    <location>
        <begin position="1"/>
        <end position="116"/>
    </location>
</feature>
<dbReference type="InterPro" id="IPR000008">
    <property type="entry name" value="C2_dom"/>
</dbReference>
<sequence>MAETLRVQVLLKGCRNLVPIDGLSSNNNVYCEVYLIEKDGRPRQKHKSKAIRATVNPMWHLPLDFGVVALDSIGGLAVSVKHSGKFGMKIIELGEVVLKPDAMRAMKLRALNDEWYDLYATPEMEKRGWGNRPLGAVRLALEHTDAPTGNTPTNRVPSTISGIIAGGRTESTANSELRPTSLSYEDDFNPQAIPMLRSASHIPMLSNLHATSTFMDDHDPARELKMLKRYAHRYPGRGETWYAISSQWLQQWLEFATSPSPLDASVPGAISNMMLVEDSPHGAYLELRQDLRLKTDFRLIDRRSWDLYVLWYGGGPTIPVVIPDNIPSVSGWMQTMRLRDHGVLDTA</sequence>
<name>A0A1V9YJB1_ACHHY</name>
<dbReference type="STRING" id="1202772.A0A1V9YJB1"/>
<evidence type="ECO:0000313" key="4">
    <source>
        <dbReference type="Proteomes" id="UP000243579"/>
    </source>
</evidence>
<dbReference type="SUPFAM" id="SSF143791">
    <property type="entry name" value="DUSP-like"/>
    <property type="match status" value="1"/>
</dbReference>
<dbReference type="PROSITE" id="PS50004">
    <property type="entry name" value="C2"/>
    <property type="match status" value="1"/>
</dbReference>
<dbReference type="InterPro" id="IPR035892">
    <property type="entry name" value="C2_domain_sf"/>
</dbReference>
<dbReference type="InterPro" id="IPR006615">
    <property type="entry name" value="Pept_C19_DUSP"/>
</dbReference>
<dbReference type="InterPro" id="IPR035927">
    <property type="entry name" value="DUSP-like_sf"/>
</dbReference>